<dbReference type="PANTHER" id="PTHR48441">
    <property type="match status" value="1"/>
</dbReference>
<evidence type="ECO:0000256" key="4">
    <source>
        <dbReference type="ARBA" id="ARBA00022618"/>
    </source>
</evidence>
<protein>
    <submittedName>
        <fullName evidence="12">Kinetochore protein NUF2 homolog</fullName>
    </submittedName>
</protein>
<evidence type="ECO:0000256" key="6">
    <source>
        <dbReference type="ARBA" id="ARBA00023054"/>
    </source>
</evidence>
<name>A0A6I9RSI4_ELAGV</name>
<dbReference type="PANTHER" id="PTHR48441:SF1">
    <property type="entry name" value="NT-3"/>
    <property type="match status" value="1"/>
</dbReference>
<dbReference type="InterPro" id="IPR005549">
    <property type="entry name" value="Kinetochore_Nuf2_N"/>
</dbReference>
<evidence type="ECO:0000259" key="10">
    <source>
        <dbReference type="Pfam" id="PF03800"/>
    </source>
</evidence>
<gene>
    <name evidence="12" type="primary">LOC105049652</name>
</gene>
<keyword evidence="7" id="KW-0131">Cell cycle</keyword>
<evidence type="ECO:0000256" key="1">
    <source>
        <dbReference type="ARBA" id="ARBA00004584"/>
    </source>
</evidence>
<evidence type="ECO:0000256" key="7">
    <source>
        <dbReference type="ARBA" id="ARBA00023306"/>
    </source>
</evidence>
<dbReference type="AlphaFoldDB" id="A0A6I9RSI4"/>
<organism evidence="11 12">
    <name type="scientific">Elaeis guineensis var. tenera</name>
    <name type="common">Oil palm</name>
    <dbReference type="NCBI Taxonomy" id="51953"/>
    <lineage>
        <taxon>Eukaryota</taxon>
        <taxon>Viridiplantae</taxon>
        <taxon>Streptophyta</taxon>
        <taxon>Embryophyta</taxon>
        <taxon>Tracheophyta</taxon>
        <taxon>Spermatophyta</taxon>
        <taxon>Magnoliopsida</taxon>
        <taxon>Liliopsida</taxon>
        <taxon>Arecaceae</taxon>
        <taxon>Arecoideae</taxon>
        <taxon>Cocoseae</taxon>
        <taxon>Elaeidinae</taxon>
        <taxon>Elaeis</taxon>
    </lineage>
</organism>
<dbReference type="OrthoDB" id="8194677at2759"/>
<evidence type="ECO:0000256" key="9">
    <source>
        <dbReference type="SAM" id="Coils"/>
    </source>
</evidence>
<dbReference type="Gene3D" id="1.10.418.60">
    <property type="entry name" value="Ncd80 complex, Nuf2 subunit"/>
    <property type="match status" value="1"/>
</dbReference>
<evidence type="ECO:0000256" key="5">
    <source>
        <dbReference type="ARBA" id="ARBA00022776"/>
    </source>
</evidence>
<keyword evidence="3" id="KW-0158">Chromosome</keyword>
<keyword evidence="6 9" id="KW-0175">Coiled coil</keyword>
<comment type="subcellular location">
    <subcellularLocation>
        <location evidence="1">Chromosome</location>
        <location evidence="1">Centromere</location>
    </subcellularLocation>
</comment>
<dbReference type="InterPro" id="IPR038275">
    <property type="entry name" value="Nuf2_N_sf"/>
</dbReference>
<dbReference type="InParanoid" id="A0A6I9RSI4"/>
<evidence type="ECO:0000313" key="11">
    <source>
        <dbReference type="Proteomes" id="UP000504607"/>
    </source>
</evidence>
<keyword evidence="4" id="KW-0132">Cell division</keyword>
<sequence>MSTFSFPERPAAEIIAVLAQTGIAALKPEDLTNPSADVVCALYSNFLSYVDPVGYDPDNQIAFSSLEFLDNPEHHDDAIKIFDLYRKVREVLASIRFGSFNLRDLLKPDPRRTSQILSTVVNFLYYREDKLNMLRPIADQFPSYDEKRTELETRIAELNKEILDHEAACQMEEPMVHKLEAEVKELRQTIQNYNKQQMSLKTLAKGLKEKTDAINDKISQADFELVKNVQENSKLLSKIVQSPDKLQRALEEKKANRSEVKNSERLAMQSVQEKNVTLEVYSKAYEKMSKHFSQVQAIQEQVNSAKTIEKEVKALKAKLSDEGVSNMSLEAKIVERQGKAKQAEELVKLTERERDMRHAEEIHRLNTLRAEMEWKLQCLEPRERKVEALVAKGDNLCSDASSVREAGKAKQQELHAKLEEIVRAFHSYSSTISSLLQRIEVGVEKEALGTEITG</sequence>
<keyword evidence="5" id="KW-0498">Mitosis</keyword>
<evidence type="ECO:0000256" key="2">
    <source>
        <dbReference type="ARBA" id="ARBA00005498"/>
    </source>
</evidence>
<evidence type="ECO:0000313" key="12">
    <source>
        <dbReference type="RefSeq" id="XP_010927679.1"/>
    </source>
</evidence>
<reference evidence="12" key="1">
    <citation type="submission" date="2025-08" db="UniProtKB">
        <authorList>
            <consortium name="RefSeq"/>
        </authorList>
    </citation>
    <scope>IDENTIFICATION</scope>
</reference>
<evidence type="ECO:0000256" key="3">
    <source>
        <dbReference type="ARBA" id="ARBA00022454"/>
    </source>
</evidence>
<proteinExistence type="inferred from homology"/>
<dbReference type="GO" id="GO:0051301">
    <property type="term" value="P:cell division"/>
    <property type="evidence" value="ECO:0007669"/>
    <property type="project" value="UniProtKB-KW"/>
</dbReference>
<accession>A0A6I9RSI4</accession>
<evidence type="ECO:0000256" key="8">
    <source>
        <dbReference type="ARBA" id="ARBA00023328"/>
    </source>
</evidence>
<comment type="similarity">
    <text evidence="2">Belongs to the NUF2 family.</text>
</comment>
<feature type="coiled-coil region" evidence="9">
    <location>
        <begin position="141"/>
        <end position="210"/>
    </location>
</feature>
<dbReference type="Pfam" id="PF03800">
    <property type="entry name" value="Nuf2"/>
    <property type="match status" value="1"/>
</dbReference>
<dbReference type="RefSeq" id="XP_010927679.1">
    <property type="nucleotide sequence ID" value="XM_010929377.3"/>
</dbReference>
<dbReference type="Proteomes" id="UP000504607">
    <property type="component" value="Chromosome 8"/>
</dbReference>
<keyword evidence="11" id="KW-1185">Reference proteome</keyword>
<feature type="domain" description="Kinetochore protein Nuf2 N-terminal" evidence="10">
    <location>
        <begin position="4"/>
        <end position="141"/>
    </location>
</feature>
<dbReference type="FunCoup" id="A0A6I9RSI4">
    <property type="interactions" value="939"/>
</dbReference>
<keyword evidence="8" id="KW-0137">Centromere</keyword>
<dbReference type="GO" id="GO:0031262">
    <property type="term" value="C:Ndc80 complex"/>
    <property type="evidence" value="ECO:0007669"/>
    <property type="project" value="InterPro"/>
</dbReference>